<proteinExistence type="predicted"/>
<dbReference type="Proteomes" id="UP000054985">
    <property type="component" value="Unassembled WGS sequence"/>
</dbReference>
<evidence type="ECO:0000313" key="3">
    <source>
        <dbReference type="Proteomes" id="UP000054985"/>
    </source>
</evidence>
<dbReference type="EMBL" id="LNYN01000021">
    <property type="protein sequence ID" value="KTD33949.1"/>
    <property type="molecule type" value="Genomic_DNA"/>
</dbReference>
<evidence type="ECO:0000313" key="1">
    <source>
        <dbReference type="EMBL" id="KTD33949.1"/>
    </source>
</evidence>
<evidence type="ECO:0000313" key="4">
    <source>
        <dbReference type="Proteomes" id="UP000254040"/>
    </source>
</evidence>
<keyword evidence="3" id="KW-1185">Reference proteome</keyword>
<reference evidence="1 3" key="1">
    <citation type="submission" date="2015-11" db="EMBL/GenBank/DDBJ databases">
        <title>Genomic analysis of 38 Legionella species identifies large and diverse effector repertoires.</title>
        <authorList>
            <person name="Burstein D."/>
            <person name="Amaro F."/>
            <person name="Zusman T."/>
            <person name="Lifshitz Z."/>
            <person name="Cohen O."/>
            <person name="Gilbert J.A."/>
            <person name="Pupko T."/>
            <person name="Shuman H.A."/>
            <person name="Segal G."/>
        </authorList>
    </citation>
    <scope>NUCLEOTIDE SEQUENCE [LARGE SCALE GENOMIC DNA]</scope>
    <source>
        <strain evidence="1 3">ATCC 43877</strain>
    </source>
</reference>
<sequence>MYSAKWFLHLKHKVKDKAHEIGNTLNNLGNPRIGRPLVKLQQPKLLFRVDGRSHAMLHKQGGLMARATKDELMALRFSDVEQYQKFNENPFGWGACSSLKHLEQFIKDNRTHTIQSWIHIFYGSATCLGMLKIDTGIEADSLDKEHEQLVLEHQPLDQWLASTCPTYQSKFLDGRMVPNLMVEFNEDLPKTMRKTDFISERNILNWLLVNGSEETFAAFCQHLYTDMSPERLASRVEGDERIIGAVEYSLKMNKTDYSI</sequence>
<accession>A0A378JT19</accession>
<gene>
    <name evidence="1" type="ORF">Lmor_1931</name>
    <name evidence="2" type="ORF">NCTC12239_00095</name>
</gene>
<evidence type="ECO:0000313" key="2">
    <source>
        <dbReference type="EMBL" id="STX61190.1"/>
    </source>
</evidence>
<dbReference type="Proteomes" id="UP000254040">
    <property type="component" value="Unassembled WGS sequence"/>
</dbReference>
<dbReference type="AlphaFoldDB" id="A0A378JT19"/>
<dbReference type="OrthoDB" id="5640732at2"/>
<protein>
    <submittedName>
        <fullName evidence="2">Dot/Icm T4SS effector</fullName>
    </submittedName>
</protein>
<dbReference type="EMBL" id="UGOG01000001">
    <property type="protein sequence ID" value="STX61190.1"/>
    <property type="molecule type" value="Genomic_DNA"/>
</dbReference>
<reference evidence="2 4" key="2">
    <citation type="submission" date="2018-06" db="EMBL/GenBank/DDBJ databases">
        <authorList>
            <consortium name="Pathogen Informatics"/>
            <person name="Doyle S."/>
        </authorList>
    </citation>
    <scope>NUCLEOTIDE SEQUENCE [LARGE SCALE GENOMIC DNA]</scope>
    <source>
        <strain evidence="2 4">NCTC12239</strain>
    </source>
</reference>
<name>A0A378JT19_9GAMM</name>
<organism evidence="2 4">
    <name type="scientific">Legionella moravica</name>
    <dbReference type="NCBI Taxonomy" id="39962"/>
    <lineage>
        <taxon>Bacteria</taxon>
        <taxon>Pseudomonadati</taxon>
        <taxon>Pseudomonadota</taxon>
        <taxon>Gammaproteobacteria</taxon>
        <taxon>Legionellales</taxon>
        <taxon>Legionellaceae</taxon>
        <taxon>Legionella</taxon>
    </lineage>
</organism>
<dbReference type="RefSeq" id="WP_051190640.1">
    <property type="nucleotide sequence ID" value="NZ_CAAAJG010000027.1"/>
</dbReference>